<evidence type="ECO:0000313" key="3">
    <source>
        <dbReference type="Proteomes" id="UP001595898"/>
    </source>
</evidence>
<reference evidence="2 3" key="1">
    <citation type="journal article" date="2019" name="Int. J. Syst. Evol. Microbiol.">
        <title>The Global Catalogue of Microorganisms (GCM) 10K type strain sequencing project: providing services to taxonomists for standard genome sequencing and annotation.</title>
        <authorList>
            <consortium name="The Broad Institute Genomics Platform"/>
            <consortium name="The Broad Institute Genome Sequencing Center for Infectious Disease"/>
            <person name="Wu L."/>
            <person name="Ma J."/>
        </authorList>
    </citation>
    <scope>NUCLEOTIDE SEQUENCE [LARGE SCALE GENOMIC DNA]</scope>
    <source>
        <strain evidence="2 3">WLHS5</strain>
    </source>
</reference>
<keyword evidence="1" id="KW-0472">Membrane</keyword>
<dbReference type="EMBL" id="JBHSFA010000005">
    <property type="protein sequence ID" value="MFC4542020.1"/>
    <property type="molecule type" value="Genomic_DNA"/>
</dbReference>
<organism evidence="2 3">
    <name type="scientific">Halosolutus amylolyticus</name>
    <dbReference type="NCBI Taxonomy" id="2932267"/>
    <lineage>
        <taxon>Archaea</taxon>
        <taxon>Methanobacteriati</taxon>
        <taxon>Methanobacteriota</taxon>
        <taxon>Stenosarchaea group</taxon>
        <taxon>Halobacteria</taxon>
        <taxon>Halobacteriales</taxon>
        <taxon>Natrialbaceae</taxon>
        <taxon>Halosolutus</taxon>
    </lineage>
</organism>
<feature type="transmembrane region" description="Helical" evidence="1">
    <location>
        <begin position="16"/>
        <end position="41"/>
    </location>
</feature>
<evidence type="ECO:0000256" key="1">
    <source>
        <dbReference type="SAM" id="Phobius"/>
    </source>
</evidence>
<dbReference type="RefSeq" id="WP_265339270.1">
    <property type="nucleotide sequence ID" value="NZ_JALIQP010000004.1"/>
</dbReference>
<evidence type="ECO:0000313" key="2">
    <source>
        <dbReference type="EMBL" id="MFC4542020.1"/>
    </source>
</evidence>
<gene>
    <name evidence="2" type="ORF">ACFO5R_08785</name>
</gene>
<proteinExistence type="predicted"/>
<comment type="caution">
    <text evidence="2">The sequence shown here is derived from an EMBL/GenBank/DDBJ whole genome shotgun (WGS) entry which is preliminary data.</text>
</comment>
<name>A0ABD5PNB8_9EURY</name>
<keyword evidence="1" id="KW-1133">Transmembrane helix</keyword>
<protein>
    <submittedName>
        <fullName evidence="2">Uncharacterized protein</fullName>
    </submittedName>
</protein>
<sequence>MNIEFFDDENAQLYRYAVLGYCLGASGLTVVLAAIAATAGVV</sequence>
<accession>A0ABD5PNB8</accession>
<dbReference type="Proteomes" id="UP001595898">
    <property type="component" value="Unassembled WGS sequence"/>
</dbReference>
<dbReference type="AlphaFoldDB" id="A0ABD5PNB8"/>
<keyword evidence="1" id="KW-0812">Transmembrane</keyword>
<keyword evidence="3" id="KW-1185">Reference proteome</keyword>